<reference evidence="7 8" key="1">
    <citation type="submission" date="2011-06" db="EMBL/GenBank/DDBJ databases">
        <title>The Genome Sequence of Fusarium oxysporum FOSC 3-a.</title>
        <authorList>
            <consortium name="The Broad Institute Genome Sequencing Platform"/>
            <person name="Ma L.-J."/>
            <person name="Gale L.R."/>
            <person name="Schwartz D.C."/>
            <person name="Zhou S."/>
            <person name="Corby-Kistler H."/>
            <person name="Young S.K."/>
            <person name="Zeng Q."/>
            <person name="Gargeya S."/>
            <person name="Fitzgerald M."/>
            <person name="Haas B."/>
            <person name="Abouelleil A."/>
            <person name="Alvarado L."/>
            <person name="Arachchi H.M."/>
            <person name="Berlin A."/>
            <person name="Brown A."/>
            <person name="Chapman S.B."/>
            <person name="Chen Z."/>
            <person name="Dunbar C."/>
            <person name="Freedman E."/>
            <person name="Gearin G."/>
            <person name="Gellesch M."/>
            <person name="Goldberg J."/>
            <person name="Griggs A."/>
            <person name="Gujja S."/>
            <person name="Heiman D."/>
            <person name="Howarth C."/>
            <person name="Larson L."/>
            <person name="Lui A."/>
            <person name="MacDonald P.J.P."/>
            <person name="Mehta T."/>
            <person name="Montmayeur A."/>
            <person name="Murphy C."/>
            <person name="Neiman D."/>
            <person name="Pearson M."/>
            <person name="Priest M."/>
            <person name="Roberts A."/>
            <person name="Saif S."/>
            <person name="Shea T."/>
            <person name="Shenoy N."/>
            <person name="Sisk P."/>
            <person name="Stolte C."/>
            <person name="Sykes S."/>
            <person name="Wortman J."/>
            <person name="Nusbaum C."/>
            <person name="Birren B."/>
        </authorList>
    </citation>
    <scope>NUCLEOTIDE SEQUENCE [LARGE SCALE GENOMIC DNA]</scope>
    <source>
        <strain evidence="8">FOSC 3-a</strain>
    </source>
</reference>
<feature type="transmembrane region" description="Helical" evidence="6">
    <location>
        <begin position="234"/>
        <end position="252"/>
    </location>
</feature>
<dbReference type="InterPro" id="IPR050598">
    <property type="entry name" value="AminoAcid_Transporter"/>
</dbReference>
<accession>W9HHK8</accession>
<dbReference type="Pfam" id="PF13520">
    <property type="entry name" value="AA_permease_2"/>
    <property type="match status" value="3"/>
</dbReference>
<dbReference type="InterPro" id="IPR002293">
    <property type="entry name" value="AA/rel_permease1"/>
</dbReference>
<evidence type="ECO:0000313" key="7">
    <source>
        <dbReference type="EMBL" id="EWY81747.1"/>
    </source>
</evidence>
<feature type="transmembrane region" description="Helical" evidence="6">
    <location>
        <begin position="442"/>
        <end position="462"/>
    </location>
</feature>
<evidence type="ECO:0000256" key="1">
    <source>
        <dbReference type="ARBA" id="ARBA00004141"/>
    </source>
</evidence>
<organism evidence="7 8">
    <name type="scientific">Fusarium oxysporum NRRL 32931</name>
    <dbReference type="NCBI Taxonomy" id="660029"/>
    <lineage>
        <taxon>Eukaryota</taxon>
        <taxon>Fungi</taxon>
        <taxon>Dikarya</taxon>
        <taxon>Ascomycota</taxon>
        <taxon>Pezizomycotina</taxon>
        <taxon>Sordariomycetes</taxon>
        <taxon>Hypocreomycetidae</taxon>
        <taxon>Hypocreales</taxon>
        <taxon>Nectriaceae</taxon>
        <taxon>Fusarium</taxon>
        <taxon>Fusarium oxysporum species complex</taxon>
    </lineage>
</organism>
<sequence>MAEEDPKPSFPPQHQDSTQQYDAGPFVPRAPRDDETFDASEQGLGFFDVFSLIVNKMIGTGIYTSPTAVFLLTGNKSLTLGLFAVGLYCLMSTAIDLQFAEVLPYNGGELIYLDEVTSHVKPELTNTSDFASTHEQNGEAHDSGSTPTNGSTEPSMGRNNALSNPLQNLVQLRRKLMGDGLLAYIIYSLMFIVFFNSATNSLQFGRMILMCINAHKADDSTKKSRPDSDVNRDLMRFIGATILSIICLAQFFSPSWGRKLNKFLAVVKICFLIGVIIVALTALSNNIEDIEGNAVPGLKIGSRGMGLLPRSNLLRHYLLFCSASRAERMPLLSLEGFLEGNTESYLHSIHYDDFPEGHNGNYPPIFSGNNPTSRRAWPVIIAISAFGSLNVIIYTFSRVKQVIGQAEVLPWSRHLKQDDCIKRTERTREDDFHYRSPQGGLIAHWLFTVLMIAISASIKMVLGLGSLNLRSRQRALSVSGVSAESSTGTGSFFGAVVLVSIPIYIMLNVTILVVVAIPPYRSSNLSGDAFPGWGFPFIVVSVLVVGTIYYLLFFGAACRSYEPLATNNDSEEVGSGSRVFSGIVSPKSRWNLMQYGGVKCLIMKDYSYKDFERVHRFGRRWEIVYAIKGVDRENPGEAPPRDGTTFTMLLYWNPMG</sequence>
<evidence type="ECO:0000313" key="8">
    <source>
        <dbReference type="Proteomes" id="UP000030753"/>
    </source>
</evidence>
<feature type="transmembrane region" description="Helical" evidence="6">
    <location>
        <begin position="376"/>
        <end position="396"/>
    </location>
</feature>
<dbReference type="OrthoDB" id="5982228at2759"/>
<keyword evidence="2 6" id="KW-0812">Transmembrane</keyword>
<dbReference type="GO" id="GO:0016020">
    <property type="term" value="C:membrane"/>
    <property type="evidence" value="ECO:0007669"/>
    <property type="project" value="UniProtKB-SubCell"/>
</dbReference>
<protein>
    <submittedName>
        <fullName evidence="7">Uncharacterized protein</fullName>
    </submittedName>
</protein>
<evidence type="ECO:0000256" key="6">
    <source>
        <dbReference type="SAM" id="Phobius"/>
    </source>
</evidence>
<dbReference type="Gene3D" id="1.20.1740.10">
    <property type="entry name" value="Amino acid/polyamine transporter I"/>
    <property type="match status" value="2"/>
</dbReference>
<dbReference type="GO" id="GO:0015179">
    <property type="term" value="F:L-amino acid transmembrane transporter activity"/>
    <property type="evidence" value="ECO:0007669"/>
    <property type="project" value="TreeGrafter"/>
</dbReference>
<dbReference type="EMBL" id="JH717849">
    <property type="protein sequence ID" value="EWY81747.1"/>
    <property type="molecule type" value="Genomic_DNA"/>
</dbReference>
<feature type="transmembrane region" description="Helical" evidence="6">
    <location>
        <begin position="492"/>
        <end position="517"/>
    </location>
</feature>
<comment type="subcellular location">
    <subcellularLocation>
        <location evidence="1">Membrane</location>
        <topology evidence="1">Multi-pass membrane protein</topology>
    </subcellularLocation>
</comment>
<feature type="region of interest" description="Disordered" evidence="5">
    <location>
        <begin position="129"/>
        <end position="160"/>
    </location>
</feature>
<dbReference type="PANTHER" id="PTHR11785">
    <property type="entry name" value="AMINO ACID TRANSPORTER"/>
    <property type="match status" value="1"/>
</dbReference>
<dbReference type="PANTHER" id="PTHR11785:SF382">
    <property type="entry name" value="LOW-AFFINITY METHIONINE PERMEASE"/>
    <property type="match status" value="1"/>
</dbReference>
<feature type="transmembrane region" description="Helical" evidence="6">
    <location>
        <begin position="264"/>
        <end position="283"/>
    </location>
</feature>
<dbReference type="Proteomes" id="UP000030753">
    <property type="component" value="Unassembled WGS sequence"/>
</dbReference>
<dbReference type="AlphaFoldDB" id="W9HHK8"/>
<feature type="compositionally biased region" description="Polar residues" evidence="5">
    <location>
        <begin position="12"/>
        <end position="21"/>
    </location>
</feature>
<dbReference type="HOGENOM" id="CLU_032493_0_0_1"/>
<name>W9HHK8_FUSOX</name>
<feature type="compositionally biased region" description="Polar residues" evidence="5">
    <location>
        <begin position="143"/>
        <end position="160"/>
    </location>
</feature>
<proteinExistence type="predicted"/>
<keyword evidence="4 6" id="KW-0472">Membrane</keyword>
<feature type="region of interest" description="Disordered" evidence="5">
    <location>
        <begin position="1"/>
        <end position="34"/>
    </location>
</feature>
<evidence type="ECO:0000256" key="4">
    <source>
        <dbReference type="ARBA" id="ARBA00023136"/>
    </source>
</evidence>
<feature type="transmembrane region" description="Helical" evidence="6">
    <location>
        <begin position="181"/>
        <end position="199"/>
    </location>
</feature>
<keyword evidence="3 6" id="KW-1133">Transmembrane helix</keyword>
<evidence type="ECO:0000256" key="3">
    <source>
        <dbReference type="ARBA" id="ARBA00022989"/>
    </source>
</evidence>
<gene>
    <name evidence="7" type="ORF">FOYG_15964</name>
</gene>
<evidence type="ECO:0000256" key="2">
    <source>
        <dbReference type="ARBA" id="ARBA00022692"/>
    </source>
</evidence>
<evidence type="ECO:0000256" key="5">
    <source>
        <dbReference type="SAM" id="MobiDB-lite"/>
    </source>
</evidence>
<feature type="transmembrane region" description="Helical" evidence="6">
    <location>
        <begin position="529"/>
        <end position="552"/>
    </location>
</feature>